<dbReference type="EMBL" id="KV454305">
    <property type="protein sequence ID" value="ODQ69144.1"/>
    <property type="molecule type" value="Genomic_DNA"/>
</dbReference>
<gene>
    <name evidence="1" type="ORF">LIPSTDRAFT_7166</name>
</gene>
<proteinExistence type="predicted"/>
<sequence length="279" mass="31927">MTETAHTSPDEATQAPTATTAAASLTLKLIFQVRSCSNMITAAMTIVANPFMTNNKPFMTNNKAFLLAVQTISYIRKEWKDRKKLWAAYARLHSAILLQINTTNGVENFHSVIKKHNSGKSLRQKYSITGLVAHLLALGERIQEEAKRSAPKFRTQHLKKADELPQLKRFPLPVQKLIVEELDALRQMGDEDLIVSTKTRYNRTYEILTEDHWNNFVFMFENRGFDVYEGRGQEPAREGDRGDIGAPARRALTLKETLERLRSRYYELRRELILSSGKT</sequence>
<keyword evidence="2" id="KW-1185">Reference proteome</keyword>
<name>A0A1E3PV25_LIPST</name>
<protein>
    <submittedName>
        <fullName evidence="1">Uncharacterized protein</fullName>
    </submittedName>
</protein>
<dbReference type="AlphaFoldDB" id="A0A1E3PV25"/>
<dbReference type="OrthoDB" id="5421179at2759"/>
<evidence type="ECO:0000313" key="1">
    <source>
        <dbReference type="EMBL" id="ODQ69144.1"/>
    </source>
</evidence>
<reference evidence="1 2" key="1">
    <citation type="journal article" date="2016" name="Proc. Natl. Acad. Sci. U.S.A.">
        <title>Comparative genomics of biotechnologically important yeasts.</title>
        <authorList>
            <person name="Riley R."/>
            <person name="Haridas S."/>
            <person name="Wolfe K.H."/>
            <person name="Lopes M.R."/>
            <person name="Hittinger C.T."/>
            <person name="Goeker M."/>
            <person name="Salamov A.A."/>
            <person name="Wisecaver J.H."/>
            <person name="Long T.M."/>
            <person name="Calvey C.H."/>
            <person name="Aerts A.L."/>
            <person name="Barry K.W."/>
            <person name="Choi C."/>
            <person name="Clum A."/>
            <person name="Coughlan A.Y."/>
            <person name="Deshpande S."/>
            <person name="Douglass A.P."/>
            <person name="Hanson S.J."/>
            <person name="Klenk H.-P."/>
            <person name="LaButti K.M."/>
            <person name="Lapidus A."/>
            <person name="Lindquist E.A."/>
            <person name="Lipzen A.M."/>
            <person name="Meier-Kolthoff J.P."/>
            <person name="Ohm R.A."/>
            <person name="Otillar R.P."/>
            <person name="Pangilinan J.L."/>
            <person name="Peng Y."/>
            <person name="Rokas A."/>
            <person name="Rosa C.A."/>
            <person name="Scheuner C."/>
            <person name="Sibirny A.A."/>
            <person name="Slot J.C."/>
            <person name="Stielow J.B."/>
            <person name="Sun H."/>
            <person name="Kurtzman C.P."/>
            <person name="Blackwell M."/>
            <person name="Grigoriev I.V."/>
            <person name="Jeffries T.W."/>
        </authorList>
    </citation>
    <scope>NUCLEOTIDE SEQUENCE [LARGE SCALE GENOMIC DNA]</scope>
    <source>
        <strain evidence="1 2">NRRL Y-11557</strain>
    </source>
</reference>
<evidence type="ECO:0000313" key="2">
    <source>
        <dbReference type="Proteomes" id="UP000094385"/>
    </source>
</evidence>
<accession>A0A1E3PV25</accession>
<organism evidence="1 2">
    <name type="scientific">Lipomyces starkeyi NRRL Y-11557</name>
    <dbReference type="NCBI Taxonomy" id="675824"/>
    <lineage>
        <taxon>Eukaryota</taxon>
        <taxon>Fungi</taxon>
        <taxon>Dikarya</taxon>
        <taxon>Ascomycota</taxon>
        <taxon>Saccharomycotina</taxon>
        <taxon>Lipomycetes</taxon>
        <taxon>Lipomycetales</taxon>
        <taxon>Lipomycetaceae</taxon>
        <taxon>Lipomyces</taxon>
    </lineage>
</organism>
<dbReference type="Proteomes" id="UP000094385">
    <property type="component" value="Unassembled WGS sequence"/>
</dbReference>